<sequence>MPSETTDWSDRLHRSRTALTLYFRRLLSPPLPGDGLLLFGFFEGVIGWGLSWVFSRDPSLAPFGLIQSIVGVWAVLTVGIVVFGVTYTTPTVRRNRVWVVWAGLNLAATLVNVAALFEVIPSGAVRYAYWHPWLAVIGTGYLVTALYNWESPQIRQQERIVYAATGVVTLGLLAGSLGPLRAFVTLHIFAIGAAAHLVPIGHDVLADAVLIARRQ</sequence>
<accession>A0ABD5M467</accession>
<keyword evidence="3" id="KW-1185">Reference proteome</keyword>
<keyword evidence="1" id="KW-0472">Membrane</keyword>
<reference evidence="2 3" key="1">
    <citation type="submission" date="2024-06" db="EMBL/GenBank/DDBJ databases">
        <title>Halorubrum miltondacostae sp. nov., a potential PHA producer isolated from an inland solar saltern in Rio Maior, Portugal.</title>
        <authorList>
            <person name="Albuquerque L."/>
            <person name="Viver T."/>
            <person name="Barroso C."/>
            <person name="Claudino R."/>
            <person name="Galvan M."/>
            <person name="Simoes G."/>
            <person name="Lobo Da Cunha A."/>
            <person name="Egas C."/>
        </authorList>
    </citation>
    <scope>NUCLEOTIDE SEQUENCE [LARGE SCALE GENOMIC DNA]</scope>
    <source>
        <strain evidence="2 3">RMP-11</strain>
    </source>
</reference>
<name>A0ABD5M467_9EURY</name>
<evidence type="ECO:0000313" key="3">
    <source>
        <dbReference type="Proteomes" id="UP001567572"/>
    </source>
</evidence>
<dbReference type="Proteomes" id="UP001567572">
    <property type="component" value="Unassembled WGS sequence"/>
</dbReference>
<feature type="transmembrane region" description="Helical" evidence="1">
    <location>
        <begin position="186"/>
        <end position="212"/>
    </location>
</feature>
<keyword evidence="1" id="KW-0812">Transmembrane</keyword>
<organism evidence="2 3">
    <name type="scientific">Halorubrum miltondacostae</name>
    <dbReference type="NCBI Taxonomy" id="3076378"/>
    <lineage>
        <taxon>Archaea</taxon>
        <taxon>Methanobacteriati</taxon>
        <taxon>Methanobacteriota</taxon>
        <taxon>Stenosarchaea group</taxon>
        <taxon>Halobacteria</taxon>
        <taxon>Halobacteriales</taxon>
        <taxon>Haloferacaceae</taxon>
        <taxon>Halorubrum</taxon>
    </lineage>
</organism>
<feature type="transmembrane region" description="Helical" evidence="1">
    <location>
        <begin position="129"/>
        <end position="148"/>
    </location>
</feature>
<evidence type="ECO:0000256" key="1">
    <source>
        <dbReference type="SAM" id="Phobius"/>
    </source>
</evidence>
<dbReference type="RefSeq" id="WP_371162278.1">
    <property type="nucleotide sequence ID" value="NZ_JBEDNX010000005.1"/>
</dbReference>
<feature type="transmembrane region" description="Helical" evidence="1">
    <location>
        <begin position="160"/>
        <end position="180"/>
    </location>
</feature>
<evidence type="ECO:0000313" key="2">
    <source>
        <dbReference type="EMBL" id="MEZ3164197.1"/>
    </source>
</evidence>
<proteinExistence type="predicted"/>
<dbReference type="AlphaFoldDB" id="A0ABD5M467"/>
<gene>
    <name evidence="2" type="ORF">ABNG04_09995</name>
</gene>
<comment type="caution">
    <text evidence="2">The sequence shown here is derived from an EMBL/GenBank/DDBJ whole genome shotgun (WGS) entry which is preliminary data.</text>
</comment>
<protein>
    <submittedName>
        <fullName evidence="2">Uncharacterized protein</fullName>
    </submittedName>
</protein>
<feature type="transmembrane region" description="Helical" evidence="1">
    <location>
        <begin position="97"/>
        <end position="117"/>
    </location>
</feature>
<feature type="transmembrane region" description="Helical" evidence="1">
    <location>
        <begin position="60"/>
        <end position="85"/>
    </location>
</feature>
<keyword evidence="1" id="KW-1133">Transmembrane helix</keyword>
<dbReference type="EMBL" id="JBEDNY010000003">
    <property type="protein sequence ID" value="MEZ3164197.1"/>
    <property type="molecule type" value="Genomic_DNA"/>
</dbReference>